<proteinExistence type="predicted"/>
<gene>
    <name evidence="2" type="ORF">MYCFIDRAFT_170552</name>
</gene>
<feature type="region of interest" description="Disordered" evidence="1">
    <location>
        <begin position="72"/>
        <end position="97"/>
    </location>
</feature>
<feature type="compositionally biased region" description="Low complexity" evidence="1">
    <location>
        <begin position="84"/>
        <end position="97"/>
    </location>
</feature>
<dbReference type="HOGENOM" id="CLU_2347611_0_0_1"/>
<dbReference type="GeneID" id="19332513"/>
<evidence type="ECO:0000256" key="1">
    <source>
        <dbReference type="SAM" id="MobiDB-lite"/>
    </source>
</evidence>
<evidence type="ECO:0000313" key="2">
    <source>
        <dbReference type="EMBL" id="EME89017.1"/>
    </source>
</evidence>
<evidence type="ECO:0000313" key="3">
    <source>
        <dbReference type="Proteomes" id="UP000016932"/>
    </source>
</evidence>
<keyword evidence="3" id="KW-1185">Reference proteome</keyword>
<dbReference type="RefSeq" id="XP_007921821.1">
    <property type="nucleotide sequence ID" value="XM_007923630.1"/>
</dbReference>
<dbReference type="Proteomes" id="UP000016932">
    <property type="component" value="Unassembled WGS sequence"/>
</dbReference>
<accession>N1QC77</accession>
<reference evidence="2 3" key="1">
    <citation type="journal article" date="2012" name="PLoS Pathog.">
        <title>Diverse lifestyles and strategies of plant pathogenesis encoded in the genomes of eighteen Dothideomycetes fungi.</title>
        <authorList>
            <person name="Ohm R.A."/>
            <person name="Feau N."/>
            <person name="Henrissat B."/>
            <person name="Schoch C.L."/>
            <person name="Horwitz B.A."/>
            <person name="Barry K.W."/>
            <person name="Condon B.J."/>
            <person name="Copeland A.C."/>
            <person name="Dhillon B."/>
            <person name="Glaser F."/>
            <person name="Hesse C.N."/>
            <person name="Kosti I."/>
            <person name="LaButti K."/>
            <person name="Lindquist E.A."/>
            <person name="Lucas S."/>
            <person name="Salamov A.A."/>
            <person name="Bradshaw R.E."/>
            <person name="Ciuffetti L."/>
            <person name="Hamelin R.C."/>
            <person name="Kema G.H.J."/>
            <person name="Lawrence C."/>
            <person name="Scott J.A."/>
            <person name="Spatafora J.W."/>
            <person name="Turgeon B.G."/>
            <person name="de Wit P.J.G.M."/>
            <person name="Zhong S."/>
            <person name="Goodwin S.B."/>
            <person name="Grigoriev I.V."/>
        </authorList>
    </citation>
    <scope>NUCLEOTIDE SEQUENCE [LARGE SCALE GENOMIC DNA]</scope>
    <source>
        <strain evidence="2 3">CIRAD86</strain>
    </source>
</reference>
<dbReference type="VEuPathDB" id="FungiDB:MYCFIDRAFT_170552"/>
<protein>
    <submittedName>
        <fullName evidence="2">Uncharacterized protein</fullName>
    </submittedName>
</protein>
<sequence length="97" mass="10877">MFLLHLTKFSASKVSFTVTCKVMFVAVKCIQRPVVARHGACYACGMHGRFKSSLALTWAKYQVAVTTRTHFRRTSLSPPPPRARPLTTPLLLTSQRL</sequence>
<dbReference type="AlphaFoldDB" id="N1QC77"/>
<dbReference type="EMBL" id="KB446555">
    <property type="protein sequence ID" value="EME89017.1"/>
    <property type="molecule type" value="Genomic_DNA"/>
</dbReference>
<name>N1QC77_PSEFD</name>
<dbReference type="KEGG" id="pfj:MYCFIDRAFT_170552"/>
<organism evidence="2 3">
    <name type="scientific">Pseudocercospora fijiensis (strain CIRAD86)</name>
    <name type="common">Black leaf streak disease fungus</name>
    <name type="synonym">Mycosphaerella fijiensis</name>
    <dbReference type="NCBI Taxonomy" id="383855"/>
    <lineage>
        <taxon>Eukaryota</taxon>
        <taxon>Fungi</taxon>
        <taxon>Dikarya</taxon>
        <taxon>Ascomycota</taxon>
        <taxon>Pezizomycotina</taxon>
        <taxon>Dothideomycetes</taxon>
        <taxon>Dothideomycetidae</taxon>
        <taxon>Mycosphaerellales</taxon>
        <taxon>Mycosphaerellaceae</taxon>
        <taxon>Pseudocercospora</taxon>
    </lineage>
</organism>